<feature type="transmembrane region" description="Helical" evidence="1">
    <location>
        <begin position="6"/>
        <end position="25"/>
    </location>
</feature>
<dbReference type="AlphaFoldDB" id="A0A4P7IIJ5"/>
<feature type="transmembrane region" description="Helical" evidence="1">
    <location>
        <begin position="246"/>
        <end position="279"/>
    </location>
</feature>
<organism evidence="2 3">
    <name type="scientific">Nocardioides seonyuensis</name>
    <dbReference type="NCBI Taxonomy" id="2518371"/>
    <lineage>
        <taxon>Bacteria</taxon>
        <taxon>Bacillati</taxon>
        <taxon>Actinomycetota</taxon>
        <taxon>Actinomycetes</taxon>
        <taxon>Propionibacteriales</taxon>
        <taxon>Nocardioidaceae</taxon>
        <taxon>Nocardioides</taxon>
    </lineage>
</organism>
<evidence type="ECO:0000313" key="3">
    <source>
        <dbReference type="Proteomes" id="UP000294853"/>
    </source>
</evidence>
<feature type="transmembrane region" description="Helical" evidence="1">
    <location>
        <begin position="117"/>
        <end position="141"/>
    </location>
</feature>
<name>A0A4P7IIJ5_9ACTN</name>
<dbReference type="OrthoDB" id="941586at2"/>
<evidence type="ECO:0000313" key="2">
    <source>
        <dbReference type="EMBL" id="QBX55701.1"/>
    </source>
</evidence>
<feature type="transmembrane region" description="Helical" evidence="1">
    <location>
        <begin position="83"/>
        <end position="105"/>
    </location>
</feature>
<keyword evidence="3" id="KW-1185">Reference proteome</keyword>
<feature type="transmembrane region" description="Helical" evidence="1">
    <location>
        <begin position="193"/>
        <end position="213"/>
    </location>
</feature>
<sequence>MDDAALARNLVLAWPLALVVVATAVRQARTGDVLTRAPAAFLAALWVWVTVHVVEVTTSWWTFAPSSTSLLGVPAEVSLGWALLWGALPVLAGGPLWAWVAGLAWVDLLTMRLADDLVALAPGWVAGEAILLGAGLVPALILGKATRERTWLPVRAGLQVVLFPAVFGWLVPTVALARDGLTWMSVVDHPYPMRALLLTAAVGLGVPGLAAVAELARAGGTPFPWDPPAHLVTSGPYAYVSNPMQISIAGLMTLLTAATGSLVLAGLTAFSVAFSVVLAERHERATLSARWPAHDDYRRHVRSWVPRWRPWVAAPATLWVSEACALCSATGVVLDSLAPTGLERRPAEAAPVALVRMRWQAGDPPDSDHSDGIAAFARALEHTTLPWAWLGWCMRLPVVRPWLQVVADACGLGPRPLVRTGADDRMRP</sequence>
<dbReference type="GO" id="GO:0008168">
    <property type="term" value="F:methyltransferase activity"/>
    <property type="evidence" value="ECO:0007669"/>
    <property type="project" value="UniProtKB-KW"/>
</dbReference>
<accession>A0A4P7IIJ5</accession>
<dbReference type="RefSeq" id="WP_135267692.1">
    <property type="nucleotide sequence ID" value="NZ_CP038436.1"/>
</dbReference>
<proteinExistence type="predicted"/>
<keyword evidence="1" id="KW-0812">Transmembrane</keyword>
<dbReference type="KEGG" id="nsn:EXE58_09710"/>
<protein>
    <submittedName>
        <fullName evidence="2">Isoprenylcysteine carboxylmethyltransferase family protein</fullName>
    </submittedName>
</protein>
<dbReference type="Gene3D" id="1.20.120.1630">
    <property type="match status" value="1"/>
</dbReference>
<keyword evidence="2" id="KW-0808">Transferase</keyword>
<dbReference type="EMBL" id="CP038436">
    <property type="protein sequence ID" value="QBX55701.1"/>
    <property type="molecule type" value="Genomic_DNA"/>
</dbReference>
<gene>
    <name evidence="2" type="ORF">EXE58_09710</name>
</gene>
<feature type="transmembrane region" description="Helical" evidence="1">
    <location>
        <begin position="161"/>
        <end position="181"/>
    </location>
</feature>
<reference evidence="2 3" key="1">
    <citation type="submission" date="2019-03" db="EMBL/GenBank/DDBJ databases">
        <title>Three New Species of Nocardioides, Nocardioides euryhalodurans sp. nov., Nocardioides seonyuensis sp. nov. and Nocardioides eburneoflavus sp. nov. Iolated from Soil.</title>
        <authorList>
            <person name="Roh S.G."/>
            <person name="Lee C."/>
            <person name="Kim M.-K."/>
            <person name="Kim S.B."/>
        </authorList>
    </citation>
    <scope>NUCLEOTIDE SEQUENCE [LARGE SCALE GENOMIC DNA]</scope>
    <source>
        <strain evidence="2 3">MMS17-SY207-3</strain>
    </source>
</reference>
<feature type="transmembrane region" description="Helical" evidence="1">
    <location>
        <begin position="37"/>
        <end position="63"/>
    </location>
</feature>
<keyword evidence="1" id="KW-0472">Membrane</keyword>
<dbReference type="Proteomes" id="UP000294853">
    <property type="component" value="Chromosome"/>
</dbReference>
<evidence type="ECO:0000256" key="1">
    <source>
        <dbReference type="SAM" id="Phobius"/>
    </source>
</evidence>
<keyword evidence="2" id="KW-0489">Methyltransferase</keyword>
<dbReference type="GO" id="GO:0032259">
    <property type="term" value="P:methylation"/>
    <property type="evidence" value="ECO:0007669"/>
    <property type="project" value="UniProtKB-KW"/>
</dbReference>
<keyword evidence="1" id="KW-1133">Transmembrane helix</keyword>